<evidence type="ECO:0000256" key="1">
    <source>
        <dbReference type="SAM" id="Phobius"/>
    </source>
</evidence>
<evidence type="ECO:0000313" key="2">
    <source>
        <dbReference type="EMBL" id="TSJ66492.1"/>
    </source>
</evidence>
<organism evidence="2 3">
    <name type="scientific">Allobacillus salarius</name>
    <dbReference type="NCBI Taxonomy" id="1955272"/>
    <lineage>
        <taxon>Bacteria</taxon>
        <taxon>Bacillati</taxon>
        <taxon>Bacillota</taxon>
        <taxon>Bacilli</taxon>
        <taxon>Bacillales</taxon>
        <taxon>Bacillaceae</taxon>
        <taxon>Allobacillus</taxon>
    </lineage>
</organism>
<keyword evidence="3" id="KW-1185">Reference proteome</keyword>
<dbReference type="OrthoDB" id="9855047at2"/>
<keyword evidence="1" id="KW-1133">Transmembrane helix</keyword>
<reference evidence="2 3" key="1">
    <citation type="submission" date="2019-07" db="EMBL/GenBank/DDBJ databases">
        <title>Allobacillus sp. nov. SKP isolated from shrimp paste of Euphausiacea.</title>
        <authorList>
            <person name="Kanchanasin P."/>
            <person name="Tanasupawat S."/>
            <person name="Shi W."/>
            <person name="Wu L."/>
            <person name="Ma J."/>
        </authorList>
    </citation>
    <scope>NUCLEOTIDE SEQUENCE [LARGE SCALE GENOMIC DNA]</scope>
    <source>
        <strain evidence="2 3">SKP4-8</strain>
    </source>
</reference>
<protein>
    <submittedName>
        <fullName evidence="2">Uncharacterized protein</fullName>
    </submittedName>
</protein>
<evidence type="ECO:0000313" key="3">
    <source>
        <dbReference type="Proteomes" id="UP000316425"/>
    </source>
</evidence>
<proteinExistence type="predicted"/>
<accession>A0A556PQ15</accession>
<keyword evidence="1" id="KW-0472">Membrane</keyword>
<sequence length="106" mass="11864">MGKRFVIISSVACVLTWSVVLLVLLNMNDDVIQVSFLNETAETNISEKEYVSLIESESVVTAQGQNESTSNKTVDQYDKKQQFTDGVPIDELLHWLEIEQEAVPSS</sequence>
<feature type="transmembrane region" description="Helical" evidence="1">
    <location>
        <begin position="6"/>
        <end position="25"/>
    </location>
</feature>
<keyword evidence="1" id="KW-0812">Transmembrane</keyword>
<dbReference type="AlphaFoldDB" id="A0A556PQ15"/>
<dbReference type="RefSeq" id="WP_144088099.1">
    <property type="nucleotide sequence ID" value="NZ_VMHE01000004.1"/>
</dbReference>
<gene>
    <name evidence="2" type="ORF">FPQ13_04340</name>
</gene>
<dbReference type="Proteomes" id="UP000316425">
    <property type="component" value="Unassembled WGS sequence"/>
</dbReference>
<comment type="caution">
    <text evidence="2">The sequence shown here is derived from an EMBL/GenBank/DDBJ whole genome shotgun (WGS) entry which is preliminary data.</text>
</comment>
<dbReference type="EMBL" id="VMHE01000004">
    <property type="protein sequence ID" value="TSJ66492.1"/>
    <property type="molecule type" value="Genomic_DNA"/>
</dbReference>
<name>A0A556PQ15_9BACI</name>